<dbReference type="InterPro" id="IPR050834">
    <property type="entry name" value="Glycosyltransf_2"/>
</dbReference>
<protein>
    <submittedName>
        <fullName evidence="2">Glycosyltransferase involved in cell wall biosynthesis</fullName>
    </submittedName>
</protein>
<evidence type="ECO:0000259" key="1">
    <source>
        <dbReference type="Pfam" id="PF00535"/>
    </source>
</evidence>
<dbReference type="InterPro" id="IPR001173">
    <property type="entry name" value="Glyco_trans_2-like"/>
</dbReference>
<organism evidence="2 3">
    <name type="scientific">Anseongella ginsenosidimutans</name>
    <dbReference type="NCBI Taxonomy" id="496056"/>
    <lineage>
        <taxon>Bacteria</taxon>
        <taxon>Pseudomonadati</taxon>
        <taxon>Bacteroidota</taxon>
        <taxon>Sphingobacteriia</taxon>
        <taxon>Sphingobacteriales</taxon>
        <taxon>Sphingobacteriaceae</taxon>
        <taxon>Anseongella</taxon>
    </lineage>
</organism>
<dbReference type="AlphaFoldDB" id="A0A4R3KTG1"/>
<dbReference type="PANTHER" id="PTHR43685">
    <property type="entry name" value="GLYCOSYLTRANSFERASE"/>
    <property type="match status" value="1"/>
</dbReference>
<dbReference type="SUPFAM" id="SSF53448">
    <property type="entry name" value="Nucleotide-diphospho-sugar transferases"/>
    <property type="match status" value="1"/>
</dbReference>
<sequence>MISIIIPCYNCVSTIKRAVDSVLNQKYQHYELLLVDNRSSDGTIHLLNHYKERFPEKIRVFHEYKRGAPAARNKGLSAARGEWIQFLDADDELHPEKLSRQLDLATNSMAGIVIGNYILEWIKGKKRLHLKRPAMSDPWEGLVTSNLGITSSNLWKKKDLLEVNGWNERLTSSQEYDLLFRLLKNRSEVVFDEAFYTMVYHNRNSTSKSTDKKKLIQIVRNRINLRREIKEYLILTKQLTANMNRTIDTYIYFELKRNSPEIFDYVKEYLKQNQLEVPWNTMIKINSRIALRKLLYYIQGIYNSPSEWDLRRNLS</sequence>
<dbReference type="RefSeq" id="WP_132128466.1">
    <property type="nucleotide sequence ID" value="NZ_CP042432.1"/>
</dbReference>
<feature type="domain" description="Glycosyltransferase 2-like" evidence="1">
    <location>
        <begin position="3"/>
        <end position="120"/>
    </location>
</feature>
<dbReference type="Gene3D" id="3.90.550.10">
    <property type="entry name" value="Spore Coat Polysaccharide Biosynthesis Protein SpsA, Chain A"/>
    <property type="match status" value="1"/>
</dbReference>
<dbReference type="CDD" id="cd00761">
    <property type="entry name" value="Glyco_tranf_GTA_type"/>
    <property type="match status" value="1"/>
</dbReference>
<evidence type="ECO:0000313" key="2">
    <source>
        <dbReference type="EMBL" id="TCS88240.1"/>
    </source>
</evidence>
<comment type="caution">
    <text evidence="2">The sequence shown here is derived from an EMBL/GenBank/DDBJ whole genome shotgun (WGS) entry which is preliminary data.</text>
</comment>
<evidence type="ECO:0000313" key="3">
    <source>
        <dbReference type="Proteomes" id="UP000295807"/>
    </source>
</evidence>
<dbReference type="EMBL" id="SMAD01000003">
    <property type="protein sequence ID" value="TCS88240.1"/>
    <property type="molecule type" value="Genomic_DNA"/>
</dbReference>
<dbReference type="Proteomes" id="UP000295807">
    <property type="component" value="Unassembled WGS sequence"/>
</dbReference>
<gene>
    <name evidence="2" type="ORF">EDD80_103102</name>
</gene>
<proteinExistence type="predicted"/>
<keyword evidence="3" id="KW-1185">Reference proteome</keyword>
<dbReference type="InterPro" id="IPR029044">
    <property type="entry name" value="Nucleotide-diphossugar_trans"/>
</dbReference>
<dbReference type="GO" id="GO:0016740">
    <property type="term" value="F:transferase activity"/>
    <property type="evidence" value="ECO:0007669"/>
    <property type="project" value="UniProtKB-KW"/>
</dbReference>
<dbReference type="Pfam" id="PF00535">
    <property type="entry name" value="Glycos_transf_2"/>
    <property type="match status" value="1"/>
</dbReference>
<dbReference type="OrthoDB" id="927791at2"/>
<dbReference type="PANTHER" id="PTHR43685:SF11">
    <property type="entry name" value="GLYCOSYLTRANSFERASE TAGX-RELATED"/>
    <property type="match status" value="1"/>
</dbReference>
<name>A0A4R3KTG1_9SPHI</name>
<keyword evidence="2" id="KW-0808">Transferase</keyword>
<reference evidence="2 3" key="1">
    <citation type="submission" date="2019-03" db="EMBL/GenBank/DDBJ databases">
        <title>Genomic Encyclopedia of Type Strains, Phase IV (KMG-IV): sequencing the most valuable type-strain genomes for metagenomic binning, comparative biology and taxonomic classification.</title>
        <authorList>
            <person name="Goeker M."/>
        </authorList>
    </citation>
    <scope>NUCLEOTIDE SEQUENCE [LARGE SCALE GENOMIC DNA]</scope>
    <source>
        <strain evidence="2 3">DSM 21100</strain>
    </source>
</reference>
<accession>A0A4R3KTG1</accession>